<evidence type="ECO:0000256" key="10">
    <source>
        <dbReference type="HAMAP-Rule" id="MF_00379"/>
    </source>
</evidence>
<dbReference type="EC" id="3.6.-.-" evidence="10"/>
<dbReference type="EMBL" id="CP013920">
    <property type="protein sequence ID" value="AMA64924.1"/>
    <property type="molecule type" value="Genomic_DNA"/>
</dbReference>
<evidence type="ECO:0000259" key="12">
    <source>
        <dbReference type="PROSITE" id="PS51709"/>
    </source>
</evidence>
<evidence type="ECO:0000256" key="4">
    <source>
        <dbReference type="ARBA" id="ARBA00022723"/>
    </source>
</evidence>
<dbReference type="InterPro" id="IPR005225">
    <property type="entry name" value="Small_GTP-bd"/>
</dbReference>
<dbReference type="AlphaFoldDB" id="A0A0X9W334"/>
<dbReference type="NCBIfam" id="NF003661">
    <property type="entry name" value="PRK05291.1-3"/>
    <property type="match status" value="1"/>
</dbReference>
<keyword evidence="8 10" id="KW-0630">Potassium</keyword>
<dbReference type="SUPFAM" id="SSF52540">
    <property type="entry name" value="P-loop containing nucleoside triphosphate hydrolases"/>
    <property type="match status" value="1"/>
</dbReference>
<evidence type="ECO:0000256" key="1">
    <source>
        <dbReference type="ARBA" id="ARBA00011043"/>
    </source>
</evidence>
<dbReference type="InterPro" id="IPR027417">
    <property type="entry name" value="P-loop_NTPase"/>
</dbReference>
<keyword evidence="4 10" id="KW-0479">Metal-binding</keyword>
<dbReference type="InterPro" id="IPR018948">
    <property type="entry name" value="GTP-bd_TrmE_N"/>
</dbReference>
<gene>
    <name evidence="10 13" type="primary">mnmE</name>
    <name evidence="10" type="synonym">trmE</name>
    <name evidence="13" type="ORF">AUT07_00345</name>
</gene>
<feature type="binding site" evidence="10">
    <location>
        <position position="81"/>
    </location>
    <ligand>
        <name>(6S)-5-formyl-5,6,7,8-tetrahydrofolate</name>
        <dbReference type="ChEBI" id="CHEBI:57457"/>
    </ligand>
</feature>
<dbReference type="KEGG" id="asy:AUT07_00345"/>
<dbReference type="PANTHER" id="PTHR42714:SF2">
    <property type="entry name" value="TRNA MODIFICATION GTPASE GTPBP3, MITOCHONDRIAL"/>
    <property type="match status" value="1"/>
</dbReference>
<dbReference type="OrthoDB" id="9805918at2"/>
<reference evidence="13 14" key="1">
    <citation type="submission" date="2016-01" db="EMBL/GenBank/DDBJ databases">
        <title>Genome sequence of Ca. Arsenophonus lipopteni, the exclusive symbiont of a blood sucking fly Lipoptena cervi (Diptera: Hippoboscidae).</title>
        <authorList>
            <person name="Novakova E."/>
            <person name="Hypsa V."/>
            <person name="Nguyen P."/>
            <person name="Husnik F."/>
            <person name="Darby A.C."/>
        </authorList>
    </citation>
    <scope>NUCLEOTIDE SEQUENCE [LARGE SCALE GENOMIC DNA]</scope>
    <source>
        <strain evidence="13 14">CB</strain>
    </source>
</reference>
<comment type="cofactor">
    <cofactor evidence="10">
        <name>K(+)</name>
        <dbReference type="ChEBI" id="CHEBI:29103"/>
    </cofactor>
    <text evidence="10">Binds 1 potassium ion per subunit.</text>
</comment>
<accession>A0A0X9W334</accession>
<feature type="binding site" evidence="10">
    <location>
        <position position="121"/>
    </location>
    <ligand>
        <name>(6S)-5-formyl-5,6,7,8-tetrahydrofolate</name>
        <dbReference type="ChEBI" id="CHEBI:57457"/>
    </ligand>
</feature>
<evidence type="ECO:0000256" key="5">
    <source>
        <dbReference type="ARBA" id="ARBA00022741"/>
    </source>
</evidence>
<dbReference type="Gene3D" id="3.30.1360.120">
    <property type="entry name" value="Probable tRNA modification gtpase trme, domain 1"/>
    <property type="match status" value="1"/>
</dbReference>
<dbReference type="SUPFAM" id="SSF116878">
    <property type="entry name" value="TrmE connector domain"/>
    <property type="match status" value="1"/>
</dbReference>
<evidence type="ECO:0000256" key="7">
    <source>
        <dbReference type="ARBA" id="ARBA00022842"/>
    </source>
</evidence>
<dbReference type="PANTHER" id="PTHR42714">
    <property type="entry name" value="TRNA MODIFICATION GTPASE GTPBP3"/>
    <property type="match status" value="1"/>
</dbReference>
<dbReference type="Pfam" id="PF01926">
    <property type="entry name" value="MMR_HSR1"/>
    <property type="match status" value="1"/>
</dbReference>
<proteinExistence type="inferred from homology"/>
<evidence type="ECO:0000256" key="11">
    <source>
        <dbReference type="RuleBase" id="RU003313"/>
    </source>
</evidence>
<dbReference type="FunFam" id="3.30.1360.120:FF:000001">
    <property type="entry name" value="tRNA modification GTPase MnmE"/>
    <property type="match status" value="1"/>
</dbReference>
<dbReference type="GO" id="GO:0005829">
    <property type="term" value="C:cytosol"/>
    <property type="evidence" value="ECO:0007669"/>
    <property type="project" value="TreeGrafter"/>
</dbReference>
<keyword evidence="2 10" id="KW-0963">Cytoplasm</keyword>
<dbReference type="Proteomes" id="UP000069926">
    <property type="component" value="Chromosome"/>
</dbReference>
<dbReference type="InterPro" id="IPR025867">
    <property type="entry name" value="MnmE_helical"/>
</dbReference>
<feature type="binding site" evidence="10">
    <location>
        <begin position="271"/>
        <end position="274"/>
    </location>
    <ligand>
        <name>GTP</name>
        <dbReference type="ChEBI" id="CHEBI:37565"/>
    </ligand>
</feature>
<dbReference type="CDD" id="cd14858">
    <property type="entry name" value="TrmE_N"/>
    <property type="match status" value="1"/>
</dbReference>
<dbReference type="GO" id="GO:0030488">
    <property type="term" value="P:tRNA methylation"/>
    <property type="evidence" value="ECO:0007669"/>
    <property type="project" value="TreeGrafter"/>
</dbReference>
<dbReference type="PROSITE" id="PS51709">
    <property type="entry name" value="G_TRME"/>
    <property type="match status" value="1"/>
</dbReference>
<evidence type="ECO:0000313" key="13">
    <source>
        <dbReference type="EMBL" id="AMA64924.1"/>
    </source>
</evidence>
<dbReference type="InterPro" id="IPR004520">
    <property type="entry name" value="GTPase_MnmE"/>
</dbReference>
<feature type="domain" description="TrmE-type G" evidence="12">
    <location>
        <begin position="217"/>
        <end position="378"/>
    </location>
</feature>
<comment type="function">
    <text evidence="10">Exhibits a very high intrinsic GTPase hydrolysis rate. Involved in the addition of a carboxymethylaminomethyl (cmnm) group at the wobble position (U34) of certain tRNAs, forming tRNA-cmnm(5)s(2)U34.</text>
</comment>
<keyword evidence="14" id="KW-1185">Reference proteome</keyword>
<dbReference type="GO" id="GO:0046872">
    <property type="term" value="F:metal ion binding"/>
    <property type="evidence" value="ECO:0007669"/>
    <property type="project" value="UniProtKB-KW"/>
</dbReference>
<protein>
    <recommendedName>
        <fullName evidence="10">tRNA modification GTPase MnmE</fullName>
        <ecNumber evidence="10">3.6.-.-</ecNumber>
    </recommendedName>
</protein>
<dbReference type="PRINTS" id="PR00449">
    <property type="entry name" value="RASTRNSFRMNG"/>
</dbReference>
<dbReference type="NCBIfam" id="TIGR00450">
    <property type="entry name" value="mnmE_trmE_thdF"/>
    <property type="match status" value="1"/>
</dbReference>
<feature type="binding site" evidence="10">
    <location>
        <position position="251"/>
    </location>
    <ligand>
        <name>K(+)</name>
        <dbReference type="ChEBI" id="CHEBI:29103"/>
    </ligand>
</feature>
<dbReference type="InterPro" id="IPR027368">
    <property type="entry name" value="MnmE_dom2"/>
</dbReference>
<evidence type="ECO:0000256" key="9">
    <source>
        <dbReference type="ARBA" id="ARBA00023134"/>
    </source>
</evidence>
<feature type="binding site" evidence="10">
    <location>
        <begin position="246"/>
        <end position="252"/>
    </location>
    <ligand>
        <name>GTP</name>
        <dbReference type="ChEBI" id="CHEBI:37565"/>
    </ligand>
</feature>
<dbReference type="Gene3D" id="3.40.50.300">
    <property type="entry name" value="P-loop containing nucleotide triphosphate hydrolases"/>
    <property type="match status" value="1"/>
</dbReference>
<feature type="binding site" evidence="10">
    <location>
        <position position="455"/>
    </location>
    <ligand>
        <name>(6S)-5-formyl-5,6,7,8-tetrahydrofolate</name>
        <dbReference type="ChEBI" id="CHEBI:57457"/>
    </ligand>
</feature>
<dbReference type="CDD" id="cd04164">
    <property type="entry name" value="trmE"/>
    <property type="match status" value="1"/>
</dbReference>
<dbReference type="GO" id="GO:0005525">
    <property type="term" value="F:GTP binding"/>
    <property type="evidence" value="ECO:0007669"/>
    <property type="project" value="UniProtKB-UniRule"/>
</dbReference>
<dbReference type="Pfam" id="PF12631">
    <property type="entry name" value="MnmE_helical"/>
    <property type="match status" value="1"/>
</dbReference>
<feature type="binding site" evidence="10">
    <location>
        <position position="227"/>
    </location>
    <ligand>
        <name>K(+)</name>
        <dbReference type="ChEBI" id="CHEBI:29103"/>
    </ligand>
</feature>
<comment type="subunit">
    <text evidence="10">Homodimer. Heterotetramer of two MnmE and two MnmG subunits.</text>
</comment>
<sequence length="455" mass="50656">MVYINDTIIAQATPPGRGGVGILRISGPKVIEVIKIILGKLLQPRYANYLPFYDMDGKVLDEGIALYFPGPNSFTGEDVLELQGHGGPIIIDLLLKQILNIDDIRIANPGEFSERAFLNAKIDLTQAEAIADLIDASTEQAARSAVKSLQGVFSKQIDDIIKLLTNLRVYVESSIDFSDSNIDVLSNIDIKSKLNDIISRLNNICLKAHHGSILREGIKIVITGCPNVGKSSLLNALSGRESAIVTNIPGTTRDVLCEHIYIDGIPIHIVDTAGLREATNEVEKIGIKRAWDEIEKADHILFMFDGTIIKEFKIENFYSGFVAKLSKYIPITLIKNKVDITGEPIIIKKVGHYSLIFMSTYKNKGINLLRQYLRKSILFNQPIEGVFLARRRHIQALNISIEHLKKGYQLFLLDHSIDLLAEELRLAQQSLSEITGEYNSNDLLSDIFSNFCIGK</sequence>
<comment type="caution">
    <text evidence="10">Lacks conserved residue(s) required for the propagation of feature annotation.</text>
</comment>
<dbReference type="HAMAP" id="MF_00379">
    <property type="entry name" value="GTPase_MnmE"/>
    <property type="match status" value="1"/>
</dbReference>
<name>A0A0X9W334_9GAMM</name>
<dbReference type="GO" id="GO:0002098">
    <property type="term" value="P:tRNA wobble uridine modification"/>
    <property type="evidence" value="ECO:0007669"/>
    <property type="project" value="TreeGrafter"/>
</dbReference>
<feature type="binding site" evidence="10">
    <location>
        <position position="24"/>
    </location>
    <ligand>
        <name>(6S)-5-formyl-5,6,7,8-tetrahydrofolate</name>
        <dbReference type="ChEBI" id="CHEBI:57457"/>
    </ligand>
</feature>
<keyword evidence="6 10" id="KW-0378">Hydrolase</keyword>
<dbReference type="STRING" id="634113.AUT07_00345"/>
<comment type="similarity">
    <text evidence="1 10 11">Belongs to the TRAFAC class TrmE-Era-EngA-EngB-Septin-like GTPase superfamily. TrmE GTPase family.</text>
</comment>
<dbReference type="InterPro" id="IPR006073">
    <property type="entry name" value="GTP-bd"/>
</dbReference>
<organism evidence="13 14">
    <name type="scientific">Candidatus Arsenophonus lipoptenae</name>
    <dbReference type="NCBI Taxonomy" id="634113"/>
    <lineage>
        <taxon>Bacteria</taxon>
        <taxon>Pseudomonadati</taxon>
        <taxon>Pseudomonadota</taxon>
        <taxon>Gammaproteobacteria</taxon>
        <taxon>Enterobacterales</taxon>
        <taxon>Morganellaceae</taxon>
        <taxon>Arsenophonus</taxon>
    </lineage>
</organism>
<evidence type="ECO:0000256" key="6">
    <source>
        <dbReference type="ARBA" id="ARBA00022801"/>
    </source>
</evidence>
<dbReference type="InterPro" id="IPR027266">
    <property type="entry name" value="TrmE/GcvT-like"/>
</dbReference>
<dbReference type="RefSeq" id="WP_066283377.1">
    <property type="nucleotide sequence ID" value="NZ_CP013920.1"/>
</dbReference>
<feature type="binding site" evidence="10">
    <location>
        <position position="246"/>
    </location>
    <ligand>
        <name>K(+)</name>
        <dbReference type="ChEBI" id="CHEBI:29103"/>
    </ligand>
</feature>
<evidence type="ECO:0000313" key="14">
    <source>
        <dbReference type="Proteomes" id="UP000069926"/>
    </source>
</evidence>
<dbReference type="Pfam" id="PF10396">
    <property type="entry name" value="TrmE_N"/>
    <property type="match status" value="1"/>
</dbReference>
<evidence type="ECO:0000256" key="8">
    <source>
        <dbReference type="ARBA" id="ARBA00022958"/>
    </source>
</evidence>
<feature type="binding site" evidence="10">
    <location>
        <begin position="227"/>
        <end position="232"/>
    </location>
    <ligand>
        <name>GTP</name>
        <dbReference type="ChEBI" id="CHEBI:37565"/>
    </ligand>
</feature>
<dbReference type="PATRIC" id="fig|634113.3.peg.336"/>
<feature type="binding site" evidence="10">
    <location>
        <position position="248"/>
    </location>
    <ligand>
        <name>K(+)</name>
        <dbReference type="ChEBI" id="CHEBI:29103"/>
    </ligand>
</feature>
<keyword evidence="3 10" id="KW-0819">tRNA processing</keyword>
<keyword evidence="9 10" id="KW-0342">GTP-binding</keyword>
<keyword evidence="5 10" id="KW-0547">Nucleotide-binding</keyword>
<dbReference type="GO" id="GO:0003924">
    <property type="term" value="F:GTPase activity"/>
    <property type="evidence" value="ECO:0007669"/>
    <property type="project" value="UniProtKB-UniRule"/>
</dbReference>
<feature type="binding site" evidence="10">
    <location>
        <position position="252"/>
    </location>
    <ligand>
        <name>Mg(2+)</name>
        <dbReference type="ChEBI" id="CHEBI:18420"/>
    </ligand>
</feature>
<comment type="subcellular location">
    <subcellularLocation>
        <location evidence="10">Cytoplasm</location>
    </subcellularLocation>
</comment>
<dbReference type="NCBIfam" id="TIGR00231">
    <property type="entry name" value="small_GTP"/>
    <property type="match status" value="1"/>
</dbReference>
<feature type="binding site" evidence="10">
    <location>
        <position position="231"/>
    </location>
    <ligand>
        <name>Mg(2+)</name>
        <dbReference type="ChEBI" id="CHEBI:18420"/>
    </ligand>
</feature>
<evidence type="ECO:0000256" key="3">
    <source>
        <dbReference type="ARBA" id="ARBA00022694"/>
    </source>
</evidence>
<evidence type="ECO:0000256" key="2">
    <source>
        <dbReference type="ARBA" id="ARBA00022490"/>
    </source>
</evidence>
<keyword evidence="7 10" id="KW-0460">Magnesium</keyword>
<dbReference type="Gene3D" id="1.20.120.430">
    <property type="entry name" value="tRNA modification GTPase MnmE domain 2"/>
    <property type="match status" value="1"/>
</dbReference>
<dbReference type="InterPro" id="IPR031168">
    <property type="entry name" value="G_TrmE"/>
</dbReference>